<feature type="region of interest" description="Disordered" evidence="14">
    <location>
        <begin position="141"/>
        <end position="182"/>
    </location>
</feature>
<dbReference type="InterPro" id="IPR025927">
    <property type="entry name" value="Znf_KANL2-like"/>
</dbReference>
<comment type="subunit">
    <text evidence="13">Component of the NSL complex at least composed of KAT8/MOF, KANSL1, KANSL2, KANSL3, MCRS1, PHF20, OGT1/OGT, WDR5 and HCFC1.</text>
</comment>
<dbReference type="AlphaFoldDB" id="E9H704"/>
<evidence type="ECO:0000313" key="17">
    <source>
        <dbReference type="Proteomes" id="UP000000305"/>
    </source>
</evidence>
<dbReference type="GO" id="GO:0005634">
    <property type="term" value="C:nucleus"/>
    <property type="evidence" value="ECO:0007669"/>
    <property type="project" value="UniProtKB-SubCell"/>
</dbReference>
<evidence type="ECO:0000256" key="14">
    <source>
        <dbReference type="SAM" id="MobiDB-lite"/>
    </source>
</evidence>
<feature type="domain" description="KANL2-like probable zinc-finger" evidence="15">
    <location>
        <begin position="22"/>
        <end position="83"/>
    </location>
</feature>
<dbReference type="GO" id="GO:0006325">
    <property type="term" value="P:chromatin organization"/>
    <property type="evidence" value="ECO:0007669"/>
    <property type="project" value="UniProtKB-KW"/>
</dbReference>
<dbReference type="STRING" id="6669.E9H704"/>
<dbReference type="GO" id="GO:0005739">
    <property type="term" value="C:mitochondrion"/>
    <property type="evidence" value="ECO:0007669"/>
    <property type="project" value="UniProtKB-SubCell"/>
</dbReference>
<feature type="compositionally biased region" description="Acidic residues" evidence="14">
    <location>
        <begin position="146"/>
        <end position="155"/>
    </location>
</feature>
<dbReference type="PhylomeDB" id="E9H704"/>
<name>E9H704_DAPPU</name>
<dbReference type="InterPro" id="IPR026316">
    <property type="entry name" value="NSL2"/>
</dbReference>
<dbReference type="OrthoDB" id="677315at2759"/>
<dbReference type="GO" id="GO:0044545">
    <property type="term" value="C:NSL complex"/>
    <property type="evidence" value="ECO:0000318"/>
    <property type="project" value="GO_Central"/>
</dbReference>
<accession>E9H704</accession>
<comment type="function">
    <text evidence="12">Non-catalytic component of the NSL histone acetyltransferase complex, a multiprotein complex that mediates histone H4 acetylation at 'Lys-5'- and 'Lys-8' (H4K5ac and H4K8ac) at transcription start sites and promotes transcription initiation. Required for NSL complex stability and for transcription of intraciliary transport genes in both ciliated and non-ciliated cells by regulating histone H4 acetylation at 'Lys-5'- and 'Lys-12' (H4K5ac and H4K12ac). This is necessary for cilium assembly in ciliated cells and for organization of the microtubule cytoskeleton in non-ciliated cells. Required within the NSL complex to maintain nuclear architecture stability by promoting KAT8-mediated acetylation of lamin LMNA.</text>
</comment>
<organism evidence="16 17">
    <name type="scientific">Daphnia pulex</name>
    <name type="common">Water flea</name>
    <dbReference type="NCBI Taxonomy" id="6669"/>
    <lineage>
        <taxon>Eukaryota</taxon>
        <taxon>Metazoa</taxon>
        <taxon>Ecdysozoa</taxon>
        <taxon>Arthropoda</taxon>
        <taxon>Crustacea</taxon>
        <taxon>Branchiopoda</taxon>
        <taxon>Diplostraca</taxon>
        <taxon>Cladocera</taxon>
        <taxon>Anomopoda</taxon>
        <taxon>Daphniidae</taxon>
        <taxon>Daphnia</taxon>
    </lineage>
</organism>
<evidence type="ECO:0000256" key="8">
    <source>
        <dbReference type="ARBA" id="ARBA00023128"/>
    </source>
</evidence>
<keyword evidence="6" id="KW-0832">Ubl conjugation</keyword>
<evidence type="ECO:0000256" key="7">
    <source>
        <dbReference type="ARBA" id="ARBA00022853"/>
    </source>
</evidence>
<evidence type="ECO:0000256" key="3">
    <source>
        <dbReference type="ARBA" id="ARBA00015508"/>
    </source>
</evidence>
<dbReference type="FunCoup" id="E9H704">
    <property type="interactions" value="1973"/>
</dbReference>
<evidence type="ECO:0000256" key="9">
    <source>
        <dbReference type="ARBA" id="ARBA00023242"/>
    </source>
</evidence>
<evidence type="ECO:0000256" key="10">
    <source>
        <dbReference type="ARBA" id="ARBA00032947"/>
    </source>
</evidence>
<keyword evidence="9" id="KW-0539">Nucleus</keyword>
<keyword evidence="7" id="KW-0156">Chromatin regulator</keyword>
<evidence type="ECO:0000256" key="1">
    <source>
        <dbReference type="ARBA" id="ARBA00004123"/>
    </source>
</evidence>
<evidence type="ECO:0000259" key="15">
    <source>
        <dbReference type="Pfam" id="PF13891"/>
    </source>
</evidence>
<evidence type="ECO:0000313" key="16">
    <source>
        <dbReference type="EMBL" id="EFX72431.1"/>
    </source>
</evidence>
<keyword evidence="8" id="KW-0496">Mitochondrion</keyword>
<dbReference type="KEGG" id="dpx:DAPPUDRAFT_326156"/>
<evidence type="ECO:0000256" key="11">
    <source>
        <dbReference type="ARBA" id="ARBA00033378"/>
    </source>
</evidence>
<dbReference type="HOGENOM" id="CLU_029808_3_0_1"/>
<reference evidence="16 17" key="1">
    <citation type="journal article" date="2011" name="Science">
        <title>The ecoresponsive genome of Daphnia pulex.</title>
        <authorList>
            <person name="Colbourne J.K."/>
            <person name="Pfrender M.E."/>
            <person name="Gilbert D."/>
            <person name="Thomas W.K."/>
            <person name="Tucker A."/>
            <person name="Oakley T.H."/>
            <person name="Tokishita S."/>
            <person name="Aerts A."/>
            <person name="Arnold G.J."/>
            <person name="Basu M.K."/>
            <person name="Bauer D.J."/>
            <person name="Caceres C.E."/>
            <person name="Carmel L."/>
            <person name="Casola C."/>
            <person name="Choi J.H."/>
            <person name="Detter J.C."/>
            <person name="Dong Q."/>
            <person name="Dusheyko S."/>
            <person name="Eads B.D."/>
            <person name="Frohlich T."/>
            <person name="Geiler-Samerotte K.A."/>
            <person name="Gerlach D."/>
            <person name="Hatcher P."/>
            <person name="Jogdeo S."/>
            <person name="Krijgsveld J."/>
            <person name="Kriventseva E.V."/>
            <person name="Kultz D."/>
            <person name="Laforsch C."/>
            <person name="Lindquist E."/>
            <person name="Lopez J."/>
            <person name="Manak J.R."/>
            <person name="Muller J."/>
            <person name="Pangilinan J."/>
            <person name="Patwardhan R.P."/>
            <person name="Pitluck S."/>
            <person name="Pritham E.J."/>
            <person name="Rechtsteiner A."/>
            <person name="Rho M."/>
            <person name="Rogozin I.B."/>
            <person name="Sakarya O."/>
            <person name="Salamov A."/>
            <person name="Schaack S."/>
            <person name="Shapiro H."/>
            <person name="Shiga Y."/>
            <person name="Skalitzky C."/>
            <person name="Smith Z."/>
            <person name="Souvorov A."/>
            <person name="Sung W."/>
            <person name="Tang Z."/>
            <person name="Tsuchiya D."/>
            <person name="Tu H."/>
            <person name="Vos H."/>
            <person name="Wang M."/>
            <person name="Wolf Y.I."/>
            <person name="Yamagata H."/>
            <person name="Yamada T."/>
            <person name="Ye Y."/>
            <person name="Shaw J.R."/>
            <person name="Andrews J."/>
            <person name="Crease T.J."/>
            <person name="Tang H."/>
            <person name="Lucas S.M."/>
            <person name="Robertson H.M."/>
            <person name="Bork P."/>
            <person name="Koonin E.V."/>
            <person name="Zdobnov E.M."/>
            <person name="Grigoriev I.V."/>
            <person name="Lynch M."/>
            <person name="Boore J.L."/>
        </authorList>
    </citation>
    <scope>NUCLEOTIDE SEQUENCE [LARGE SCALE GENOMIC DNA]</scope>
</reference>
<dbReference type="InParanoid" id="E9H704"/>
<dbReference type="Proteomes" id="UP000000305">
    <property type="component" value="Unassembled WGS sequence"/>
</dbReference>
<keyword evidence="17" id="KW-1185">Reference proteome</keyword>
<evidence type="ECO:0000256" key="5">
    <source>
        <dbReference type="ARBA" id="ARBA00022553"/>
    </source>
</evidence>
<dbReference type="Pfam" id="PF13891">
    <property type="entry name" value="zf-C3HC3H_KANSL2"/>
    <property type="match status" value="2"/>
</dbReference>
<evidence type="ECO:0000256" key="6">
    <source>
        <dbReference type="ARBA" id="ARBA00022843"/>
    </source>
</evidence>
<gene>
    <name evidence="16" type="ORF">DAPPUDRAFT_326156</name>
</gene>
<evidence type="ECO:0000256" key="2">
    <source>
        <dbReference type="ARBA" id="ARBA00004173"/>
    </source>
</evidence>
<dbReference type="OMA" id="DKRESLC"/>
<keyword evidence="4" id="KW-1017">Isopeptide bond</keyword>
<feature type="compositionally biased region" description="Acidic residues" evidence="14">
    <location>
        <begin position="165"/>
        <end position="177"/>
    </location>
</feature>
<dbReference type="PANTHER" id="PTHR13453">
    <property type="entry name" value="KAT8 REGULATORY NSL COMPLEX SUBUNIT 2"/>
    <property type="match status" value="1"/>
</dbReference>
<feature type="domain" description="KANL2-like probable zinc-finger" evidence="15">
    <location>
        <begin position="301"/>
        <end position="357"/>
    </location>
</feature>
<dbReference type="PANTHER" id="PTHR13453:SF1">
    <property type="entry name" value="KAT8 REGULATORY NSL COMPLEX SUBUNIT 2"/>
    <property type="match status" value="1"/>
</dbReference>
<evidence type="ECO:0000256" key="12">
    <source>
        <dbReference type="ARBA" id="ARBA00093359"/>
    </source>
</evidence>
<dbReference type="EMBL" id="GL732599">
    <property type="protein sequence ID" value="EFX72431.1"/>
    <property type="molecule type" value="Genomic_DNA"/>
</dbReference>
<evidence type="ECO:0000256" key="4">
    <source>
        <dbReference type="ARBA" id="ARBA00022499"/>
    </source>
</evidence>
<keyword evidence="5" id="KW-0597">Phosphoprotein</keyword>
<sequence length="399" mass="45127">MALYGNQGPSSSQYYNPSQPTCHNTLYNCSQPCVEGFSYCLDHISEDRNAPYRSCTFVFSNGKRCATNVLKGERRDGLCQDHAKRSALCKMKTLRKRQPPESLETLIDDLQHYSEAGNEEKATGTLSLIEKLSLNASTQKLQDYASESDSEDELPTAEQTIRQEDDSDAESIDSDQDDPLRHAGVFTPEEVVLLTRDKLIKLQALYLDQFKRLHHQLKCARRRYLNGVKREKENGVASAPYPDTPSERRAVAKLRSLRRFQRHRGCEALLHHQLQEKRLQVTQGVNYKAPPTPKCSFVDCGIKCTNPAVPLTKHCTKHVLNDSSQMLFRPCGAIFHDNECKEPVINFSENTRCVYHTMMPPMMLVEQDICVASPLISVDDEIEKVEVKIEVDDAGQTCG</sequence>
<protein>
    <recommendedName>
        <fullName evidence="3">KAT8 regulatory NSL complex subunit 2</fullName>
    </recommendedName>
    <alternativeName>
        <fullName evidence="11">NSL complex protein NSL2</fullName>
    </alternativeName>
    <alternativeName>
        <fullName evidence="10">Non-specific lethal 2 homolog</fullName>
    </alternativeName>
</protein>
<proteinExistence type="predicted"/>
<comment type="subcellular location">
    <subcellularLocation>
        <location evidence="2">Mitochondrion</location>
    </subcellularLocation>
    <subcellularLocation>
        <location evidence="1">Nucleus</location>
    </subcellularLocation>
</comment>
<dbReference type="eggNOG" id="ENOG502QTMA">
    <property type="taxonomic scope" value="Eukaryota"/>
</dbReference>
<evidence type="ECO:0000256" key="13">
    <source>
        <dbReference type="ARBA" id="ARBA00093543"/>
    </source>
</evidence>